<protein>
    <recommendedName>
        <fullName evidence="3">Spherulation-specific family 4</fullName>
    </recommendedName>
</protein>
<dbReference type="RefSeq" id="XP_033681716.1">
    <property type="nucleotide sequence ID" value="XM_033823902.1"/>
</dbReference>
<evidence type="ECO:0000313" key="2">
    <source>
        <dbReference type="Proteomes" id="UP000800094"/>
    </source>
</evidence>
<dbReference type="PANTHER" id="PTHR35040">
    <property type="match status" value="1"/>
</dbReference>
<gene>
    <name evidence="1" type="ORF">BU26DRAFT_430734</name>
</gene>
<reference evidence="1" key="1">
    <citation type="journal article" date="2020" name="Stud. Mycol.">
        <title>101 Dothideomycetes genomes: a test case for predicting lifestyles and emergence of pathogens.</title>
        <authorList>
            <person name="Haridas S."/>
            <person name="Albert R."/>
            <person name="Binder M."/>
            <person name="Bloem J."/>
            <person name="Labutti K."/>
            <person name="Salamov A."/>
            <person name="Andreopoulos B."/>
            <person name="Baker S."/>
            <person name="Barry K."/>
            <person name="Bills G."/>
            <person name="Bluhm B."/>
            <person name="Cannon C."/>
            <person name="Castanera R."/>
            <person name="Culley D."/>
            <person name="Daum C."/>
            <person name="Ezra D."/>
            <person name="Gonzalez J."/>
            <person name="Henrissat B."/>
            <person name="Kuo A."/>
            <person name="Liang C."/>
            <person name="Lipzen A."/>
            <person name="Lutzoni F."/>
            <person name="Magnuson J."/>
            <person name="Mondo S."/>
            <person name="Nolan M."/>
            <person name="Ohm R."/>
            <person name="Pangilinan J."/>
            <person name="Park H.-J."/>
            <person name="Ramirez L."/>
            <person name="Alfaro M."/>
            <person name="Sun H."/>
            <person name="Tritt A."/>
            <person name="Yoshinaga Y."/>
            <person name="Zwiers L.-H."/>
            <person name="Turgeon B."/>
            <person name="Goodwin S."/>
            <person name="Spatafora J."/>
            <person name="Crous P."/>
            <person name="Grigoriev I."/>
        </authorList>
    </citation>
    <scope>NUCLEOTIDE SEQUENCE</scope>
    <source>
        <strain evidence="1">CBS 122368</strain>
    </source>
</reference>
<sequence>MDASVIVPLYVYPSAGAWSPVFEMASSYPRVHFTAIVNPNSGPGEGALPNEDYTQAIQTLNSFANVRTVGYVATTWCMKNVSSVLDEIAVYSGWGAYDSSLAMSGIFFDETPTHYTPEYVSYLQTISQAVRDGHGLKGSYVGKRESFISAFRVLDASLHARSRCARSKGPLTISP</sequence>
<evidence type="ECO:0008006" key="3">
    <source>
        <dbReference type="Google" id="ProtNLM"/>
    </source>
</evidence>
<dbReference type="OrthoDB" id="5342184at2759"/>
<dbReference type="Pfam" id="PF12138">
    <property type="entry name" value="Spherulin4"/>
    <property type="match status" value="1"/>
</dbReference>
<dbReference type="AlphaFoldDB" id="A0A6A6I9V9"/>
<dbReference type="GeneID" id="54577232"/>
<organism evidence="1 2">
    <name type="scientific">Trematosphaeria pertusa</name>
    <dbReference type="NCBI Taxonomy" id="390896"/>
    <lineage>
        <taxon>Eukaryota</taxon>
        <taxon>Fungi</taxon>
        <taxon>Dikarya</taxon>
        <taxon>Ascomycota</taxon>
        <taxon>Pezizomycotina</taxon>
        <taxon>Dothideomycetes</taxon>
        <taxon>Pleosporomycetidae</taxon>
        <taxon>Pleosporales</taxon>
        <taxon>Massarineae</taxon>
        <taxon>Trematosphaeriaceae</taxon>
        <taxon>Trematosphaeria</taxon>
    </lineage>
</organism>
<dbReference type="PANTHER" id="PTHR35040:SF7">
    <property type="entry name" value="FIBRONECTIN TYPE-III DOMAIN-CONTAINING PROTEIN-RELATED"/>
    <property type="match status" value="1"/>
</dbReference>
<proteinExistence type="predicted"/>
<dbReference type="Proteomes" id="UP000800094">
    <property type="component" value="Unassembled WGS sequence"/>
</dbReference>
<dbReference type="InterPro" id="IPR021986">
    <property type="entry name" value="Spherulin4"/>
</dbReference>
<name>A0A6A6I9V9_9PLEO</name>
<dbReference type="EMBL" id="ML987198">
    <property type="protein sequence ID" value="KAF2246712.1"/>
    <property type="molecule type" value="Genomic_DNA"/>
</dbReference>
<keyword evidence="2" id="KW-1185">Reference proteome</keyword>
<accession>A0A6A6I9V9</accession>
<evidence type="ECO:0000313" key="1">
    <source>
        <dbReference type="EMBL" id="KAF2246712.1"/>
    </source>
</evidence>